<dbReference type="AlphaFoldDB" id="E7C2F9"/>
<name>E7C2F9_9BACT</name>
<organism evidence="1">
    <name type="scientific">uncultured myxobacterium HF0130_06F04</name>
    <dbReference type="NCBI Taxonomy" id="723555"/>
    <lineage>
        <taxon>Bacteria</taxon>
        <taxon>Pseudomonadati</taxon>
        <taxon>Myxococcota</taxon>
        <taxon>Myxococcia</taxon>
        <taxon>Myxococcales</taxon>
        <taxon>environmental samples</taxon>
    </lineage>
</organism>
<accession>E7C2F9</accession>
<evidence type="ECO:0000313" key="1">
    <source>
        <dbReference type="EMBL" id="ADI21633.1"/>
    </source>
</evidence>
<sequence>MSHTTPERRTSFVSRTSLPAFLRLEKVAERRDISLDTLSGIPGCKSTALRQTRPSLQTGGRVYFNGVRKTRDLRGYD</sequence>
<proteinExistence type="predicted"/>
<protein>
    <submittedName>
        <fullName evidence="1">Uncharacterized protein</fullName>
    </submittedName>
</protein>
<dbReference type="EMBL" id="GU567961">
    <property type="protein sequence ID" value="ADI21633.1"/>
    <property type="molecule type" value="Genomic_DNA"/>
</dbReference>
<reference evidence="1" key="1">
    <citation type="submission" date="2010-01" db="EMBL/GenBank/DDBJ databases">
        <title>Genome fragments of uncultured bacteria from the North Pacific subtropical Gyre.</title>
        <authorList>
            <person name="Pham V.D."/>
            <person name="Delong E.F."/>
        </authorList>
    </citation>
    <scope>NUCLEOTIDE SEQUENCE</scope>
</reference>